<dbReference type="InterPro" id="IPR000152">
    <property type="entry name" value="EGF-type_Asp/Asn_hydroxyl_site"/>
</dbReference>
<dbReference type="PROSITE" id="PS50025">
    <property type="entry name" value="LAM_G_DOMAIN"/>
    <property type="match status" value="1"/>
</dbReference>
<dbReference type="InterPro" id="IPR032675">
    <property type="entry name" value="LRR_dom_sf"/>
</dbReference>
<reference evidence="12 13" key="1">
    <citation type="submission" date="2023-08" db="EMBL/GenBank/DDBJ databases">
        <title>A Necator americanus chromosomal reference genome.</title>
        <authorList>
            <person name="Ilik V."/>
            <person name="Petrzelkova K.J."/>
            <person name="Pardy F."/>
            <person name="Fuh T."/>
            <person name="Niatou-Singa F.S."/>
            <person name="Gouil Q."/>
            <person name="Baker L."/>
            <person name="Ritchie M.E."/>
            <person name="Jex A.R."/>
            <person name="Gazzola D."/>
            <person name="Li H."/>
            <person name="Toshio Fujiwara R."/>
            <person name="Zhan B."/>
            <person name="Aroian R.V."/>
            <person name="Pafco B."/>
            <person name="Schwarz E.M."/>
        </authorList>
    </citation>
    <scope>NUCLEOTIDE SEQUENCE [LARGE SCALE GENOMIC DNA]</scope>
    <source>
        <strain evidence="12 13">Aroian</strain>
        <tissue evidence="12">Whole animal</tissue>
    </source>
</reference>
<feature type="disulfide bond" evidence="7">
    <location>
        <begin position="1351"/>
        <end position="1360"/>
    </location>
</feature>
<dbReference type="Gene3D" id="3.80.10.10">
    <property type="entry name" value="Ribonuclease Inhibitor"/>
    <property type="match status" value="5"/>
</dbReference>
<dbReference type="CDD" id="cd00054">
    <property type="entry name" value="EGF_CA"/>
    <property type="match status" value="4"/>
</dbReference>
<dbReference type="InterPro" id="IPR001611">
    <property type="entry name" value="Leu-rich_rpt"/>
</dbReference>
<feature type="chain" id="PRO_5045908770" description="EGF-like domain protein" evidence="8">
    <location>
        <begin position="21"/>
        <end position="1452"/>
    </location>
</feature>
<dbReference type="SMART" id="SM00179">
    <property type="entry name" value="EGF_CA"/>
    <property type="match status" value="6"/>
</dbReference>
<evidence type="ECO:0000313" key="13">
    <source>
        <dbReference type="Proteomes" id="UP001303046"/>
    </source>
</evidence>
<feature type="disulfide bond" evidence="7">
    <location>
        <begin position="969"/>
        <end position="978"/>
    </location>
</feature>
<evidence type="ECO:0000259" key="11">
    <source>
        <dbReference type="PROSITE" id="PS50026"/>
    </source>
</evidence>
<keyword evidence="4" id="KW-0677">Repeat</keyword>
<dbReference type="PROSITE" id="PS50026">
    <property type="entry name" value="EGF_3"/>
    <property type="match status" value="7"/>
</dbReference>
<dbReference type="Pfam" id="PF01462">
    <property type="entry name" value="LRRNT"/>
    <property type="match status" value="4"/>
</dbReference>
<dbReference type="InterPro" id="IPR006207">
    <property type="entry name" value="Cys_knot_C"/>
</dbReference>
<dbReference type="SMART" id="SM00181">
    <property type="entry name" value="EGF"/>
    <property type="match status" value="7"/>
</dbReference>
<feature type="domain" description="Laminin G" evidence="10">
    <location>
        <begin position="1146"/>
        <end position="1327"/>
    </location>
</feature>
<keyword evidence="2" id="KW-0433">Leucine-rich repeat</keyword>
<dbReference type="SMART" id="SM00365">
    <property type="entry name" value="LRR_SD22"/>
    <property type="match status" value="9"/>
</dbReference>
<dbReference type="SMART" id="SM00041">
    <property type="entry name" value="CT"/>
    <property type="match status" value="1"/>
</dbReference>
<dbReference type="Pfam" id="PF00008">
    <property type="entry name" value="EGF"/>
    <property type="match status" value="5"/>
</dbReference>
<keyword evidence="13" id="KW-1185">Reference proteome</keyword>
<dbReference type="PROSITE" id="PS00022">
    <property type="entry name" value="EGF_1"/>
    <property type="match status" value="6"/>
</dbReference>
<feature type="disulfide bond" evidence="7">
    <location>
        <begin position="1085"/>
        <end position="1094"/>
    </location>
</feature>
<accession>A0ABR1ETK6</accession>
<evidence type="ECO:0000256" key="4">
    <source>
        <dbReference type="ARBA" id="ARBA00022737"/>
    </source>
</evidence>
<dbReference type="PROSITE" id="PS01186">
    <property type="entry name" value="EGF_2"/>
    <property type="match status" value="6"/>
</dbReference>
<feature type="disulfide bond" evidence="7">
    <location>
        <begin position="930"/>
        <end position="939"/>
    </location>
</feature>
<feature type="domain" description="CTCK" evidence="9">
    <location>
        <begin position="1367"/>
        <end position="1441"/>
    </location>
</feature>
<dbReference type="PROSITE" id="PS01187">
    <property type="entry name" value="EGF_CA"/>
    <property type="match status" value="2"/>
</dbReference>
<dbReference type="SUPFAM" id="SSF49899">
    <property type="entry name" value="Concanavalin A-like lectins/glucanases"/>
    <property type="match status" value="1"/>
</dbReference>
<dbReference type="InterPro" id="IPR000372">
    <property type="entry name" value="LRRNT"/>
</dbReference>
<dbReference type="SUPFAM" id="SSF52058">
    <property type="entry name" value="L domain-like"/>
    <property type="match status" value="3"/>
</dbReference>
<keyword evidence="5 7" id="KW-1015">Disulfide bond</keyword>
<dbReference type="InterPro" id="IPR003591">
    <property type="entry name" value="Leu-rich_rpt_typical-subtyp"/>
</dbReference>
<name>A0ABR1ETK6_NECAM</name>
<feature type="disulfide bond" evidence="7">
    <location>
        <begin position="1007"/>
        <end position="1016"/>
    </location>
</feature>
<dbReference type="PANTHER" id="PTHR24369">
    <property type="entry name" value="ANTIGEN BSP, PUTATIVE-RELATED"/>
    <property type="match status" value="1"/>
</dbReference>
<evidence type="ECO:0000313" key="12">
    <source>
        <dbReference type="EMBL" id="KAK6765983.1"/>
    </source>
</evidence>
<dbReference type="CDD" id="cd00053">
    <property type="entry name" value="EGF"/>
    <property type="match status" value="1"/>
</dbReference>
<feature type="domain" description="EGF-like" evidence="11">
    <location>
        <begin position="905"/>
        <end position="940"/>
    </location>
</feature>
<dbReference type="InterPro" id="IPR000742">
    <property type="entry name" value="EGF"/>
</dbReference>
<dbReference type="InterPro" id="IPR018097">
    <property type="entry name" value="EGF_Ca-bd_CS"/>
</dbReference>
<evidence type="ECO:0000259" key="9">
    <source>
        <dbReference type="PROSITE" id="PS01225"/>
    </source>
</evidence>
<feature type="domain" description="EGF-like" evidence="11">
    <location>
        <begin position="942"/>
        <end position="979"/>
    </location>
</feature>
<dbReference type="InterPro" id="IPR050541">
    <property type="entry name" value="LRR_TM_domain-containing"/>
</dbReference>
<dbReference type="PROSITE" id="PS51257">
    <property type="entry name" value="PROKAR_LIPOPROTEIN"/>
    <property type="match status" value="1"/>
</dbReference>
<feature type="disulfide bond" evidence="7">
    <location>
        <begin position="1133"/>
        <end position="1142"/>
    </location>
</feature>
<dbReference type="Proteomes" id="UP001303046">
    <property type="component" value="Unassembled WGS sequence"/>
</dbReference>
<evidence type="ECO:0000259" key="10">
    <source>
        <dbReference type="PROSITE" id="PS50025"/>
    </source>
</evidence>
<feature type="disulfide bond" evidence="7">
    <location>
        <begin position="1110"/>
        <end position="1120"/>
    </location>
</feature>
<dbReference type="Pfam" id="PF13855">
    <property type="entry name" value="LRR_8"/>
    <property type="match status" value="5"/>
</dbReference>
<keyword evidence="1" id="KW-0217">Developmental protein</keyword>
<dbReference type="SUPFAM" id="SSF57196">
    <property type="entry name" value="EGF/Laminin"/>
    <property type="match status" value="6"/>
</dbReference>
<comment type="caution">
    <text evidence="12">The sequence shown here is derived from an EMBL/GenBank/DDBJ whole genome shotgun (WGS) entry which is preliminary data.</text>
</comment>
<dbReference type="SMART" id="SM00082">
    <property type="entry name" value="LRRCT"/>
    <property type="match status" value="4"/>
</dbReference>
<dbReference type="Gene3D" id="2.10.25.10">
    <property type="entry name" value="Laminin"/>
    <property type="match status" value="6"/>
</dbReference>
<dbReference type="Pfam" id="PF02210">
    <property type="entry name" value="Laminin_G_2"/>
    <property type="match status" value="1"/>
</dbReference>
<dbReference type="PROSITE" id="PS00010">
    <property type="entry name" value="ASX_HYDROXYL"/>
    <property type="match status" value="2"/>
</dbReference>
<dbReference type="PROSITE" id="PS01185">
    <property type="entry name" value="CTCK_1"/>
    <property type="match status" value="1"/>
</dbReference>
<dbReference type="SMART" id="SM00013">
    <property type="entry name" value="LRRNT"/>
    <property type="match status" value="4"/>
</dbReference>
<feature type="disulfide bond" evidence="7">
    <location>
        <begin position="1327"/>
        <end position="1337"/>
    </location>
</feature>
<feature type="domain" description="EGF-like" evidence="11">
    <location>
        <begin position="1019"/>
        <end position="1057"/>
    </location>
</feature>
<dbReference type="SMART" id="SM00282">
    <property type="entry name" value="LamG"/>
    <property type="match status" value="1"/>
</dbReference>
<dbReference type="PROSITE" id="PS01225">
    <property type="entry name" value="CTCK_2"/>
    <property type="match status" value="1"/>
</dbReference>
<dbReference type="CDD" id="cd00110">
    <property type="entry name" value="LamG"/>
    <property type="match status" value="1"/>
</dbReference>
<feature type="domain" description="EGF-like" evidence="11">
    <location>
        <begin position="1323"/>
        <end position="1361"/>
    </location>
</feature>
<evidence type="ECO:0000256" key="7">
    <source>
        <dbReference type="PROSITE-ProRule" id="PRU00076"/>
    </source>
</evidence>
<evidence type="ECO:0000256" key="5">
    <source>
        <dbReference type="ARBA" id="ARBA00023157"/>
    </source>
</evidence>
<evidence type="ECO:0000256" key="1">
    <source>
        <dbReference type="ARBA" id="ARBA00022473"/>
    </source>
</evidence>
<organism evidence="12 13">
    <name type="scientific">Necator americanus</name>
    <name type="common">Human hookworm</name>
    <dbReference type="NCBI Taxonomy" id="51031"/>
    <lineage>
        <taxon>Eukaryota</taxon>
        <taxon>Metazoa</taxon>
        <taxon>Ecdysozoa</taxon>
        <taxon>Nematoda</taxon>
        <taxon>Chromadorea</taxon>
        <taxon>Rhabditida</taxon>
        <taxon>Rhabditina</taxon>
        <taxon>Rhabditomorpha</taxon>
        <taxon>Strongyloidea</taxon>
        <taxon>Ancylostomatidae</taxon>
        <taxon>Bunostominae</taxon>
        <taxon>Necator</taxon>
    </lineage>
</organism>
<keyword evidence="7" id="KW-0245">EGF-like domain</keyword>
<evidence type="ECO:0000256" key="8">
    <source>
        <dbReference type="SAM" id="SignalP"/>
    </source>
</evidence>
<evidence type="ECO:0000256" key="3">
    <source>
        <dbReference type="ARBA" id="ARBA00022729"/>
    </source>
</evidence>
<protein>
    <recommendedName>
        <fullName evidence="14">EGF-like domain protein</fullName>
    </recommendedName>
</protein>
<dbReference type="Pfam" id="PF01463">
    <property type="entry name" value="LRRCT"/>
    <property type="match status" value="2"/>
</dbReference>
<feature type="signal peptide" evidence="8">
    <location>
        <begin position="1"/>
        <end position="20"/>
    </location>
</feature>
<feature type="disulfide bond" evidence="7">
    <location>
        <begin position="1332"/>
        <end position="1349"/>
    </location>
</feature>
<proteinExistence type="predicted"/>
<gene>
    <name evidence="12" type="primary">Necator_chrX.g25890</name>
    <name evidence="12" type="ORF">RB195_025724</name>
</gene>
<evidence type="ECO:0008006" key="14">
    <source>
        <dbReference type="Google" id="ProtNLM"/>
    </source>
</evidence>
<dbReference type="InterPro" id="IPR000483">
    <property type="entry name" value="Cys-rich_flank_reg_C"/>
</dbReference>
<dbReference type="PANTHER" id="PTHR24369:SF196">
    <property type="entry name" value="RETICULON 4 RECEPTOR LIKE 1"/>
    <property type="match status" value="1"/>
</dbReference>
<dbReference type="Gene3D" id="2.60.120.200">
    <property type="match status" value="1"/>
</dbReference>
<feature type="disulfide bond" evidence="7">
    <location>
        <begin position="1047"/>
        <end position="1056"/>
    </location>
</feature>
<feature type="domain" description="EGF-like" evidence="11">
    <location>
        <begin position="1059"/>
        <end position="1095"/>
    </location>
</feature>
<dbReference type="SMART" id="SM00369">
    <property type="entry name" value="LRR_TYP"/>
    <property type="match status" value="14"/>
</dbReference>
<dbReference type="EMBL" id="JAVFWL010000006">
    <property type="protein sequence ID" value="KAK6765983.1"/>
    <property type="molecule type" value="Genomic_DNA"/>
</dbReference>
<dbReference type="InterPro" id="IPR001881">
    <property type="entry name" value="EGF-like_Ca-bd_dom"/>
</dbReference>
<evidence type="ECO:0000256" key="2">
    <source>
        <dbReference type="ARBA" id="ARBA00022614"/>
    </source>
</evidence>
<dbReference type="PROSITE" id="PS51450">
    <property type="entry name" value="LRR"/>
    <property type="match status" value="3"/>
</dbReference>
<dbReference type="InterPro" id="IPR013320">
    <property type="entry name" value="ConA-like_dom_sf"/>
</dbReference>
<dbReference type="InterPro" id="IPR001791">
    <property type="entry name" value="Laminin_G"/>
</dbReference>
<comment type="caution">
    <text evidence="7">Lacks conserved residue(s) required for the propagation of feature annotation.</text>
</comment>
<sequence length="1452" mass="161690">MRRLLLALMLSVVVVQLGFACPIRCSCSTNTVICTGLNLTKIPSGIPFGTHRLDLQENRIAVIRRDDLRHLKQLKILQLMDNHIHSIEEGAFSELEALERLRLNRNRLRLLPDKIFAENKNLHRLDLSENFLTAITDDQLQGPKSMHNLQLDRNSLVCLETSVISTWNSLEIFTLNGNNLTTLGEIEMMPNLRLFRLGENPWHCDCRLKWMKRTLSGQSASLVKCMRPAFLQGRTMDLLDESLMKCSGIEKRATVSCADAHVCPPACTCTDTTVDCRDRGLTHIPANLPSSTTELRLEQNQITYVPPKAFQNLRNLKRLDLSKNNIVEVAPRAFQGLHTLNSLVLYGNNLTELPAEAFDGLKSLQLLLLNANQLQCIRRGTFDPLTELNLLSLYDNQIRSISNETFHKLSKLQTLHLAKNPLICDCNLEWLAELQEARNIETSGARCEAPKRVSRKRFAALPPSKFRCKGTEIYQTQRADECFIDVDCPAQCTCHGTVVDCSNKGLIEVPHEIPQFTTELYLTRNRISVISAASGLSKLQNLLKLDISSNNIVAIEEGSLTDMKSLRDLNLSHNKLRHFYSAVLGTSNVIEVLSLGSNLLQCLAPSTIGNLTQLRFISLSNNQLKCITPNTFDGLKHLRTLQISGNDLPCDCQVLPLVEWMRANTTRTVEAGQCTRPAEMLGKNLEDLTKDDMKCSGEIVESACAGNGDYCPASCTCQDTIVRCSNKELTAFPSAIPVDTTELFLDSNVIDEIPIDQISRLSNLVKLDMSHNRVESIEDGTFANLTKLSTLILSYNKLRCLQPHSFAGLRSLRILSLHGNDISLLPETAFESLGNITHIAVGSNSLYCDCRMEWFSRWIKSKFVEAGIARCVAPPNVANQLLLTARSNQFQCAGVVPTSVSAKCDACVMSPCKNGARCETTSGRSYRCHCAAGFHGKDCELEIDACYGHPCLNNAVCKVIQEGRFTCVCPKGFKGDYCEVNIDDCEKNKCQNGAKCIDMINSYRCECGPMYGGKYCEEKLEFCSKRLNPCENGSKCHRKGADYMCECLPGFTDRNCSTNIDDCGDHLCKNGGICVDGITTYSCQCVMGFSGQFCEIPPMGNALYPNTAQCHSLLCGHGSCYTNEDMSEYECKCHEGYTGDKCDKIRSIGLHHPAAYAALEPWAVANGNLTFTIRTSNESGLIAYYGDDNFISVELYDGRIKIAFYIGNYPASHMYSYVTVNDGMAHRIEILVKGKKCSLSIDNQTLQSVENDGKLEKFSLDTKQYLYIGGLPVDKATRVKSLFHVKETHSFKGCISDVFVNDVAVDFENAIEKERITPGCAGVVDLCTGVDCGRGSCEVNLTSSRGYSCRCEQGFSGDFCQKRVITCNKEKFRRYHEDGDCRSVDMVKNAECVGYCGEGEVSCCAAVKTKRRKLRMTCRNGQIKHTMITIVRKCQCSNTCRARTYRSLMTRR</sequence>
<keyword evidence="6" id="KW-0325">Glycoprotein</keyword>
<feature type="domain" description="EGF-like" evidence="11">
    <location>
        <begin position="981"/>
        <end position="1017"/>
    </location>
</feature>
<keyword evidence="3 8" id="KW-0732">Signal</keyword>
<feature type="domain" description="EGF-like" evidence="11">
    <location>
        <begin position="1106"/>
        <end position="1143"/>
    </location>
</feature>
<evidence type="ECO:0000256" key="6">
    <source>
        <dbReference type="ARBA" id="ARBA00023180"/>
    </source>
</evidence>